<dbReference type="GO" id="GO:0006384">
    <property type="term" value="P:transcription initiation at RNA polymerase III promoter"/>
    <property type="evidence" value="ECO:0007669"/>
    <property type="project" value="InterPro"/>
</dbReference>
<dbReference type="InterPro" id="IPR019136">
    <property type="entry name" value="TF_IIIC_su-5_HTH"/>
</dbReference>
<dbReference type="Proteomes" id="UP000801492">
    <property type="component" value="Unassembled WGS sequence"/>
</dbReference>
<dbReference type="InterPro" id="IPR041499">
    <property type="entry name" value="Tfc1/Sfc1_N"/>
</dbReference>
<dbReference type="PANTHER" id="PTHR13230:SF5">
    <property type="entry name" value="GENERAL TRANSCRIPTION FACTOR 3C POLYPEPTIDE 5"/>
    <property type="match status" value="1"/>
</dbReference>
<evidence type="ECO:0000256" key="1">
    <source>
        <dbReference type="ARBA" id="ARBA00004123"/>
    </source>
</evidence>
<protein>
    <recommendedName>
        <fullName evidence="10">General transcription factor 3C polypeptide 5</fullName>
    </recommendedName>
</protein>
<keyword evidence="2" id="KW-0238">DNA-binding</keyword>
<comment type="subcellular location">
    <subcellularLocation>
        <location evidence="1">Nucleus</location>
    </subcellularLocation>
</comment>
<evidence type="ECO:0000256" key="2">
    <source>
        <dbReference type="ARBA" id="ARBA00023125"/>
    </source>
</evidence>
<proteinExistence type="predicted"/>
<feature type="compositionally biased region" description="Basic and acidic residues" evidence="5">
    <location>
        <begin position="511"/>
        <end position="522"/>
    </location>
</feature>
<dbReference type="InterPro" id="IPR042536">
    <property type="entry name" value="TFIIIC_tauA_Sfc1"/>
</dbReference>
<keyword evidence="9" id="KW-1185">Reference proteome</keyword>
<evidence type="ECO:0000259" key="7">
    <source>
        <dbReference type="Pfam" id="PF17682"/>
    </source>
</evidence>
<feature type="compositionally biased region" description="Acidic residues" evidence="5">
    <location>
        <begin position="579"/>
        <end position="589"/>
    </location>
</feature>
<dbReference type="GO" id="GO:0000127">
    <property type="term" value="C:transcription factor TFIIIC complex"/>
    <property type="evidence" value="ECO:0007669"/>
    <property type="project" value="InterPro"/>
</dbReference>
<dbReference type="AlphaFoldDB" id="A0A8K0DKJ8"/>
<organism evidence="8 9">
    <name type="scientific">Ignelater luminosus</name>
    <name type="common">Cucubano</name>
    <name type="synonym">Pyrophorus luminosus</name>
    <dbReference type="NCBI Taxonomy" id="2038154"/>
    <lineage>
        <taxon>Eukaryota</taxon>
        <taxon>Metazoa</taxon>
        <taxon>Ecdysozoa</taxon>
        <taxon>Arthropoda</taxon>
        <taxon>Hexapoda</taxon>
        <taxon>Insecta</taxon>
        <taxon>Pterygota</taxon>
        <taxon>Neoptera</taxon>
        <taxon>Endopterygota</taxon>
        <taxon>Coleoptera</taxon>
        <taxon>Polyphaga</taxon>
        <taxon>Elateriformia</taxon>
        <taxon>Elateroidea</taxon>
        <taxon>Elateridae</taxon>
        <taxon>Agrypninae</taxon>
        <taxon>Pyrophorini</taxon>
        <taxon>Ignelater</taxon>
    </lineage>
</organism>
<evidence type="ECO:0000256" key="5">
    <source>
        <dbReference type="SAM" id="MobiDB-lite"/>
    </source>
</evidence>
<feature type="compositionally biased region" description="Acidic residues" evidence="5">
    <location>
        <begin position="523"/>
        <end position="539"/>
    </location>
</feature>
<feature type="compositionally biased region" description="Acidic residues" evidence="5">
    <location>
        <begin position="608"/>
        <end position="618"/>
    </location>
</feature>
<evidence type="ECO:0000313" key="8">
    <source>
        <dbReference type="EMBL" id="KAF2904878.1"/>
    </source>
</evidence>
<reference evidence="8" key="1">
    <citation type="submission" date="2019-08" db="EMBL/GenBank/DDBJ databases">
        <title>The genome of the North American firefly Photinus pyralis.</title>
        <authorList>
            <consortium name="Photinus pyralis genome working group"/>
            <person name="Fallon T.R."/>
            <person name="Sander Lower S.E."/>
            <person name="Weng J.-K."/>
        </authorList>
    </citation>
    <scope>NUCLEOTIDE SEQUENCE</scope>
    <source>
        <strain evidence="8">TRF0915ILg1</strain>
        <tissue evidence="8">Whole body</tissue>
    </source>
</reference>
<comment type="caution">
    <text evidence="8">The sequence shown here is derived from an EMBL/GenBank/DDBJ whole genome shotgun (WGS) entry which is preliminary data.</text>
</comment>
<gene>
    <name evidence="8" type="ORF">ILUMI_01295</name>
</gene>
<dbReference type="GO" id="GO:0001003">
    <property type="term" value="F:RNA polymerase III type 2 promoter sequence-specific DNA binding"/>
    <property type="evidence" value="ECO:0007669"/>
    <property type="project" value="TreeGrafter"/>
</dbReference>
<evidence type="ECO:0000259" key="6">
    <source>
        <dbReference type="Pfam" id="PF09734"/>
    </source>
</evidence>
<dbReference type="Pfam" id="PF09734">
    <property type="entry name" value="Tau95"/>
    <property type="match status" value="1"/>
</dbReference>
<accession>A0A8K0DKJ8</accession>
<evidence type="ECO:0000256" key="4">
    <source>
        <dbReference type="ARBA" id="ARBA00023242"/>
    </source>
</evidence>
<name>A0A8K0DKJ8_IGNLU</name>
<sequence>MTEVSSEVQKDVDETNTKYIVLNKSTIHNPPHFANLSRKLLCIEYPGMVENVDRMIETLGGMHSIEMAVGNHNRRLELRFRPDDIFSKPCWGDKEFNPGVLVKITVRKPKVEVSVPSSSKNNDVDPDHSTTYHYQVMGVTAMTFRFTRMCDFQYLPLLPTKKWENSNSECRNIYENIIPTHLPTLKWLQSDDSCNMPLFLPPPLFAKFNSSKENKLFYERYKYYEKVLPEVAERLKKDSRKKQDSKHNAIDRTRAVRKVNSIFVNFNSKDVTIPQGPREGALNAIRKRGLDAGSLKKIQQLFQERPIWSKSALLHKSGVRNDQLKAVLPAVAYYSPNGPWRVMWCRYGYDPRLDPTSRIYQTFDFRIRASVGLKVKVQAKRSYSSNLMHYRAGPVTTDKFSLKDCSNQKSKSKPPVDETFYILKPNMLPPARQMFYQYCDVQLPEIQNMLAKLPETTKDLQYHQKNGWLPNGFHDQCREIVNKYVTIQVKELLLEDKKKKDEEQSTFSTQKVEDEKDDKQEDTVDGTIDDLIVIDDDDSTGNREDSDENQSGMGGGDELDGNMEMSDSEDDNDRRGANEDEDIDLDAVEEINKIIGSMNEPSTSAQENYEEKEDSEDEFDPELINLYHKLIVSNSEPEKKLP</sequence>
<dbReference type="Gene3D" id="3.30.200.160">
    <property type="entry name" value="TFIIIC, subcomplex tauA, subunit Sfc1, barrel domain"/>
    <property type="match status" value="1"/>
</dbReference>
<feature type="domain" description="Transcription factor IIIC subunit Tfc1/Sfc1 triple barrel" evidence="7">
    <location>
        <begin position="42"/>
        <end position="155"/>
    </location>
</feature>
<keyword evidence="3" id="KW-0804">Transcription</keyword>
<evidence type="ECO:0000313" key="9">
    <source>
        <dbReference type="Proteomes" id="UP000801492"/>
    </source>
</evidence>
<dbReference type="PANTHER" id="PTHR13230">
    <property type="entry name" value="GENERAL TRANSCRIPTION FACTOR IIIC, POLYPEPTIDE 5"/>
    <property type="match status" value="1"/>
</dbReference>
<dbReference type="GO" id="GO:0001002">
    <property type="term" value="F:RNA polymerase III type 1 promoter sequence-specific DNA binding"/>
    <property type="evidence" value="ECO:0007669"/>
    <property type="project" value="TreeGrafter"/>
</dbReference>
<dbReference type="GO" id="GO:0005634">
    <property type="term" value="C:nucleus"/>
    <property type="evidence" value="ECO:0007669"/>
    <property type="project" value="UniProtKB-SubCell"/>
</dbReference>
<dbReference type="InterPro" id="IPR040454">
    <property type="entry name" value="TF_IIIC_Tfc1/Sfc1"/>
</dbReference>
<evidence type="ECO:0008006" key="10">
    <source>
        <dbReference type="Google" id="ProtNLM"/>
    </source>
</evidence>
<feature type="region of interest" description="Disordered" evidence="5">
    <location>
        <begin position="498"/>
        <end position="618"/>
    </location>
</feature>
<dbReference type="EMBL" id="VTPC01000657">
    <property type="protein sequence ID" value="KAF2904878.1"/>
    <property type="molecule type" value="Genomic_DNA"/>
</dbReference>
<dbReference type="Pfam" id="PF17682">
    <property type="entry name" value="Tau95_N"/>
    <property type="match status" value="1"/>
</dbReference>
<keyword evidence="4" id="KW-0539">Nucleus</keyword>
<feature type="domain" description="Transcription factor IIIC subunit 5 HTH" evidence="6">
    <location>
        <begin position="199"/>
        <end position="366"/>
    </location>
</feature>
<evidence type="ECO:0000256" key="3">
    <source>
        <dbReference type="ARBA" id="ARBA00023163"/>
    </source>
</evidence>
<dbReference type="OrthoDB" id="5598268at2759"/>
<dbReference type="FunFam" id="3.30.200.160:FF:000002">
    <property type="entry name" value="Transcription factor IIIC, subunit 5"/>
    <property type="match status" value="1"/>
</dbReference>
<feature type="compositionally biased region" description="Acidic residues" evidence="5">
    <location>
        <begin position="557"/>
        <end position="571"/>
    </location>
</feature>